<organism evidence="1 6">
    <name type="scientific">Escherichia coli</name>
    <dbReference type="NCBI Taxonomy" id="562"/>
    <lineage>
        <taxon>Bacteria</taxon>
        <taxon>Pseudomonadati</taxon>
        <taxon>Pseudomonadota</taxon>
        <taxon>Gammaproteobacteria</taxon>
        <taxon>Enterobacterales</taxon>
        <taxon>Enterobacteriaceae</taxon>
        <taxon>Escherichia</taxon>
    </lineage>
</organism>
<evidence type="ECO:0008006" key="7">
    <source>
        <dbReference type="Google" id="ProtNLM"/>
    </source>
</evidence>
<dbReference type="EMBL" id="CP065611">
    <property type="protein sequence ID" value="QPR03891.1"/>
    <property type="molecule type" value="Genomic_DNA"/>
</dbReference>
<dbReference type="Proteomes" id="UP000254219">
    <property type="component" value="Unassembled WGS sequence"/>
</dbReference>
<dbReference type="EMBL" id="UFYN01000002">
    <property type="protein sequence ID" value="STD36212.1"/>
    <property type="molecule type" value="Genomic_DNA"/>
</dbReference>
<dbReference type="EMBL" id="UGED01000007">
    <property type="protein sequence ID" value="STL41940.1"/>
    <property type="molecule type" value="Genomic_DNA"/>
</dbReference>
<proteinExistence type="predicted"/>
<dbReference type="AlphaFoldDB" id="A0A2K0NW01"/>
<evidence type="ECO:0000313" key="3">
    <source>
        <dbReference type="EMBL" id="STL41940.1"/>
    </source>
</evidence>
<dbReference type="Proteomes" id="UP000594864">
    <property type="component" value="Chromosome"/>
</dbReference>
<evidence type="ECO:0000313" key="6">
    <source>
        <dbReference type="Proteomes" id="UP000594864"/>
    </source>
</evidence>
<evidence type="ECO:0000313" key="2">
    <source>
        <dbReference type="EMBL" id="STD36212.1"/>
    </source>
</evidence>
<accession>A0A2K0NW01</accession>
<dbReference type="Proteomes" id="UP000254052">
    <property type="component" value="Unassembled WGS sequence"/>
</dbReference>
<name>A0A2K0NW01_ECOLX</name>
<protein>
    <recommendedName>
        <fullName evidence="7">Apea-like HEPN domain-containing protein</fullName>
    </recommendedName>
</protein>
<evidence type="ECO:0000313" key="5">
    <source>
        <dbReference type="Proteomes" id="UP000254219"/>
    </source>
</evidence>
<reference evidence="4 5" key="1">
    <citation type="submission" date="2018-06" db="EMBL/GenBank/DDBJ databases">
        <authorList>
            <consortium name="Pathogen Informatics"/>
            <person name="Doyle S."/>
        </authorList>
    </citation>
    <scope>NUCLEOTIDE SEQUENCE [LARGE SCALE GENOMIC DNA]</scope>
    <source>
        <strain evidence="2 5">NCTC11181</strain>
        <strain evidence="3 4">NCTC9962</strain>
    </source>
</reference>
<reference evidence="1 6" key="2">
    <citation type="submission" date="2020-12" db="EMBL/GenBank/DDBJ databases">
        <title>FDA dAtabase for Regulatory Grade micrObial Sequences (FDA-ARGOS): Supporting development and validation of Infectious Disease Dx tests.</title>
        <authorList>
            <person name="Sproer C."/>
            <person name="Gronow S."/>
            <person name="Severitt S."/>
            <person name="Schroder I."/>
            <person name="Tallon L."/>
            <person name="Sadzewicz L."/>
            <person name="Zhao X."/>
            <person name="Boylan J."/>
            <person name="Ott S."/>
            <person name="Bowen H."/>
            <person name="Vavikolanu K."/>
            <person name="Mehta A."/>
            <person name="Aluvathingal J."/>
            <person name="Nadendla S."/>
            <person name="Lowell S."/>
            <person name="Myers T."/>
            <person name="Yan Y."/>
            <person name="Sichtig H."/>
        </authorList>
    </citation>
    <scope>NUCLEOTIDE SEQUENCE [LARGE SCALE GENOMIC DNA]</scope>
    <source>
        <strain evidence="1 6">FDAARGOS_945</strain>
    </source>
</reference>
<evidence type="ECO:0000313" key="1">
    <source>
        <dbReference type="EMBL" id="QPR03891.1"/>
    </source>
</evidence>
<evidence type="ECO:0000313" key="4">
    <source>
        <dbReference type="Proteomes" id="UP000254052"/>
    </source>
</evidence>
<dbReference type="RefSeq" id="WP_000566735.1">
    <property type="nucleotide sequence ID" value="NZ_BIER01000052.1"/>
</dbReference>
<sequence length="150" mass="17456">MIDNLCYEFFREFARYEYCLKATGFRFNTRDAKANWDMYAMAVTHVFESPEDPELKAAIEYFLNFPPKKQVVNDGVLAWDQTPIEEKIIAKKILILIRRVRNNLFHGGKFNGEWFEPERSEALMRNALIILRACGESHHEVSKAYGGIAC</sequence>
<gene>
    <name evidence="1" type="ORF">I6H02_20105</name>
    <name evidence="2" type="ORF">NCTC11181_01068</name>
    <name evidence="3" type="ORF">NCTC9962_02689</name>
</gene>